<dbReference type="Proteomes" id="UP000078512">
    <property type="component" value="Unassembled WGS sequence"/>
</dbReference>
<gene>
    <name evidence="1" type="ORF">K457DRAFT_16274</name>
</gene>
<dbReference type="OrthoDB" id="2423301at2759"/>
<sequence>MNDLLSQLPLECLHQILEIITNRDRREARTSLIALLRVNRFIAKATLPFIYHNPFLSEHPYTTYKEQGLRKLVRTLLGDVLHCGGEVPKNLIAEFQLDYSRYTDTDVKSIRPITRPLNYLGHLRYLDLNIHRFTTSILRERDQLLEDEVDYVEGDKFWSQCPISNDSMVLDTNNNNNNNNMESDDLKERMDQRRKELAWHFWGAGLYRDMLWTLAMPLLDQLEGLSFPLSDISRWTGVVAWLERLESLEFVLDEIPPGKSFNNPINNSEASKLHKGEAMKALVHFVSEHTWLFKGQLKNVNVCFQQHSSRYFDEYWYHDFQMQIYRLLPPMNRPTFLSQKSWKRLLAHPEMTDLGYVREVSGRFGGWGWISKDVGLEEYSRFLQRCRVLRKITSTPLGRGSFRWAVEEKKYLLGEGGERGGVVSSLVPLERVEIHDYDSSTDEADDIAYAFSSTLKALYIYTTIRFPGNLPQSIEIGSGWVDMPVLTDLRINAYRYRLLIDQMLLFHCPNLTTVQLSDNTWRYQCQDIKPTLSARLEKVTELELQGWPALTFHPETLSWATELKVLRICSDSEMAGRTLFIPPVEELNRSYGDHQDADGVVTEVGVGQRPAWSWDWKFRQLWKLEFTGEFAFRFQFRMLCGCPSLKELVLKMKTRQESSHVRVLTHADFSIPDDETVLENLDTVDRTSAPAQDSMRRIIIAHSVTTLTMSGGWVLSDSLIATLLHDSFPQLREISLLGCNGFTLPALIACLRRTKARRISRVVVSISEPKQKEREELGIVQRIGRRQEIEVLKVGVFFVPDGSDGEKEYVMLKVVENAKG</sequence>
<dbReference type="AlphaFoldDB" id="A0A197K5F7"/>
<dbReference type="InterPro" id="IPR032675">
    <property type="entry name" value="LRR_dom_sf"/>
</dbReference>
<dbReference type="EMBL" id="KV442024">
    <property type="protein sequence ID" value="OAQ32710.1"/>
    <property type="molecule type" value="Genomic_DNA"/>
</dbReference>
<organism evidence="1 2">
    <name type="scientific">Linnemannia elongata AG-77</name>
    <dbReference type="NCBI Taxonomy" id="1314771"/>
    <lineage>
        <taxon>Eukaryota</taxon>
        <taxon>Fungi</taxon>
        <taxon>Fungi incertae sedis</taxon>
        <taxon>Mucoromycota</taxon>
        <taxon>Mortierellomycotina</taxon>
        <taxon>Mortierellomycetes</taxon>
        <taxon>Mortierellales</taxon>
        <taxon>Mortierellaceae</taxon>
        <taxon>Linnemannia</taxon>
    </lineage>
</organism>
<dbReference type="Gene3D" id="3.80.10.10">
    <property type="entry name" value="Ribonuclease Inhibitor"/>
    <property type="match status" value="1"/>
</dbReference>
<keyword evidence="2" id="KW-1185">Reference proteome</keyword>
<proteinExistence type="predicted"/>
<name>A0A197K5F7_9FUNG</name>
<protein>
    <recommendedName>
        <fullName evidence="3">F-box domain-containing protein</fullName>
    </recommendedName>
</protein>
<evidence type="ECO:0000313" key="1">
    <source>
        <dbReference type="EMBL" id="OAQ32710.1"/>
    </source>
</evidence>
<evidence type="ECO:0000313" key="2">
    <source>
        <dbReference type="Proteomes" id="UP000078512"/>
    </source>
</evidence>
<reference evidence="1 2" key="1">
    <citation type="submission" date="2016-05" db="EMBL/GenBank/DDBJ databases">
        <title>Genome sequencing reveals origins of a unique bacterial endosymbiosis in the earliest lineages of terrestrial Fungi.</title>
        <authorList>
            <consortium name="DOE Joint Genome Institute"/>
            <person name="Uehling J."/>
            <person name="Gryganskyi A."/>
            <person name="Hameed K."/>
            <person name="Tschaplinski T."/>
            <person name="Misztal P."/>
            <person name="Wu S."/>
            <person name="Desiro A."/>
            <person name="Vande Pol N."/>
            <person name="Du Z.-Y."/>
            <person name="Zienkiewicz A."/>
            <person name="Zienkiewicz K."/>
            <person name="Morin E."/>
            <person name="Tisserant E."/>
            <person name="Splivallo R."/>
            <person name="Hainaut M."/>
            <person name="Henrissat B."/>
            <person name="Ohm R."/>
            <person name="Kuo A."/>
            <person name="Yan J."/>
            <person name="Lipzen A."/>
            <person name="Nolan M."/>
            <person name="Labutti K."/>
            <person name="Barry K."/>
            <person name="Goldstein A."/>
            <person name="Labbe J."/>
            <person name="Schadt C."/>
            <person name="Tuskan G."/>
            <person name="Grigoriev I."/>
            <person name="Martin F."/>
            <person name="Vilgalys R."/>
            <person name="Bonito G."/>
        </authorList>
    </citation>
    <scope>NUCLEOTIDE SEQUENCE [LARGE SCALE GENOMIC DNA]</scope>
    <source>
        <strain evidence="1 2">AG-77</strain>
    </source>
</reference>
<evidence type="ECO:0008006" key="3">
    <source>
        <dbReference type="Google" id="ProtNLM"/>
    </source>
</evidence>
<dbReference type="SUPFAM" id="SSF52047">
    <property type="entry name" value="RNI-like"/>
    <property type="match status" value="1"/>
</dbReference>
<accession>A0A197K5F7</accession>